<gene>
    <name evidence="1" type="ORF">F3K02_21350</name>
</gene>
<dbReference type="AlphaFoldDB" id="A0A7Y8GZL7"/>
<sequence>MTLLTQAVMVQANIDVNRMSAQQKVQLTDEIYVQQPNLLASILVLPRYGVDMQLLEEPIHVLLVAFQAMKHCGHALPTISEDVQETCLQRLTATLKFSEGVPPDLVGQMITKFCVDHPERYLLAFVYGHLGQHDLLHVRTDAEKYLLLACLNLVECVAYIGAQLQSK</sequence>
<proteinExistence type="predicted"/>
<keyword evidence="2" id="KW-1185">Reference proteome</keyword>
<name>A0A7Y8GZL7_9BURK</name>
<dbReference type="RefSeq" id="WP_177137675.1">
    <property type="nucleotide sequence ID" value="NZ_VYGV01000023.1"/>
</dbReference>
<dbReference type="Proteomes" id="UP000545507">
    <property type="component" value="Unassembled WGS sequence"/>
</dbReference>
<reference evidence="1 2" key="1">
    <citation type="submission" date="2019-09" db="EMBL/GenBank/DDBJ databases">
        <title>Hydrogenophaga aromatica sp. nov., isolated from a para-xylene-degrading enrichment culture.</title>
        <authorList>
            <person name="Tancsics A."/>
            <person name="Banerjee S."/>
        </authorList>
    </citation>
    <scope>NUCLEOTIDE SEQUENCE [LARGE SCALE GENOMIC DNA]</scope>
    <source>
        <strain evidence="1 2">D2P1</strain>
    </source>
</reference>
<evidence type="ECO:0000313" key="1">
    <source>
        <dbReference type="EMBL" id="NWF47779.1"/>
    </source>
</evidence>
<evidence type="ECO:0000313" key="2">
    <source>
        <dbReference type="Proteomes" id="UP000545507"/>
    </source>
</evidence>
<organism evidence="1 2">
    <name type="scientific">Hydrogenophaga aromaticivorans</name>
    <dbReference type="NCBI Taxonomy" id="2610898"/>
    <lineage>
        <taxon>Bacteria</taxon>
        <taxon>Pseudomonadati</taxon>
        <taxon>Pseudomonadota</taxon>
        <taxon>Betaproteobacteria</taxon>
        <taxon>Burkholderiales</taxon>
        <taxon>Comamonadaceae</taxon>
        <taxon>Hydrogenophaga</taxon>
    </lineage>
</organism>
<protein>
    <submittedName>
        <fullName evidence="1">Uncharacterized protein</fullName>
    </submittedName>
</protein>
<accession>A0A7Y8GZL7</accession>
<comment type="caution">
    <text evidence="1">The sequence shown here is derived from an EMBL/GenBank/DDBJ whole genome shotgun (WGS) entry which is preliminary data.</text>
</comment>
<dbReference type="EMBL" id="VYGV01000023">
    <property type="protein sequence ID" value="NWF47779.1"/>
    <property type="molecule type" value="Genomic_DNA"/>
</dbReference>